<evidence type="ECO:0000313" key="3">
    <source>
        <dbReference type="EMBL" id="OJA14352.1"/>
    </source>
</evidence>
<dbReference type="Proteomes" id="UP000183567">
    <property type="component" value="Unassembled WGS sequence"/>
</dbReference>
<sequence length="409" mass="45749">MPTIDDLPEELLDGIARLLPRGTLFSLSTVSTLFRPFATRWLYRQLGLAGNADTIRICKAIISNPLAAISVRRVLLWPGLAFSRPDTIGAGGPFYSYLSSFYKLLSRALSRATKVESIRLMFPYCGASMPLDICTFPNLRSFATTMEPYTLASFIKRHPQLQELHISLSHDRSLPLPEFRGISLPLLKSACLPESLLFMVSPEAPLRSILSVEIEDNSEAIPNYVGHLSRFSTTLSELHLCRLYWNDEIPMLIATSLPNVTSFAFTRMSPGLRHESNVAFLNACEAALPLFSSLSQLRAEVARNQGDCTVLMITTTDLTSRRSKAGTAWHRLEDDIWMPDLHQKAALEWLFEAACTGEFPDDITKTSILGHHQPWNPLAFTQTEDDDDSDGEMDEPDIEIEPEEEAEEA</sequence>
<evidence type="ECO:0000259" key="2">
    <source>
        <dbReference type="PROSITE" id="PS50181"/>
    </source>
</evidence>
<dbReference type="PROSITE" id="PS50181">
    <property type="entry name" value="FBOX"/>
    <property type="match status" value="1"/>
</dbReference>
<feature type="domain" description="F-box" evidence="2">
    <location>
        <begin position="1"/>
        <end position="46"/>
    </location>
</feature>
<accession>A0A1J8QLS4</accession>
<dbReference type="OrthoDB" id="2862720at2759"/>
<organism evidence="3 4">
    <name type="scientific">Rhizopogon vesiculosus</name>
    <dbReference type="NCBI Taxonomy" id="180088"/>
    <lineage>
        <taxon>Eukaryota</taxon>
        <taxon>Fungi</taxon>
        <taxon>Dikarya</taxon>
        <taxon>Basidiomycota</taxon>
        <taxon>Agaricomycotina</taxon>
        <taxon>Agaricomycetes</taxon>
        <taxon>Agaricomycetidae</taxon>
        <taxon>Boletales</taxon>
        <taxon>Suillineae</taxon>
        <taxon>Rhizopogonaceae</taxon>
        <taxon>Rhizopogon</taxon>
    </lineage>
</organism>
<evidence type="ECO:0000313" key="4">
    <source>
        <dbReference type="Proteomes" id="UP000183567"/>
    </source>
</evidence>
<name>A0A1J8QLS4_9AGAM</name>
<gene>
    <name evidence="3" type="ORF">AZE42_09676</name>
</gene>
<dbReference type="AlphaFoldDB" id="A0A1J8QLS4"/>
<dbReference type="InterPro" id="IPR001810">
    <property type="entry name" value="F-box_dom"/>
</dbReference>
<evidence type="ECO:0000256" key="1">
    <source>
        <dbReference type="SAM" id="MobiDB-lite"/>
    </source>
</evidence>
<comment type="caution">
    <text evidence="3">The sequence shown here is derived from an EMBL/GenBank/DDBJ whole genome shotgun (WGS) entry which is preliminary data.</text>
</comment>
<keyword evidence="4" id="KW-1185">Reference proteome</keyword>
<feature type="region of interest" description="Disordered" evidence="1">
    <location>
        <begin position="375"/>
        <end position="409"/>
    </location>
</feature>
<protein>
    <recommendedName>
        <fullName evidence="2">F-box domain-containing protein</fullName>
    </recommendedName>
</protein>
<feature type="compositionally biased region" description="Acidic residues" evidence="1">
    <location>
        <begin position="383"/>
        <end position="409"/>
    </location>
</feature>
<proteinExistence type="predicted"/>
<reference evidence="3 4" key="1">
    <citation type="submission" date="2016-03" db="EMBL/GenBank/DDBJ databases">
        <title>Comparative genomics of the ectomycorrhizal sister species Rhizopogon vinicolor and Rhizopogon vesiculosus (Basidiomycota: Boletales) reveals a divergence of the mating type B locus.</title>
        <authorList>
            <person name="Mujic A.B."/>
            <person name="Kuo A."/>
            <person name="Tritt A."/>
            <person name="Lipzen A."/>
            <person name="Chen C."/>
            <person name="Johnson J."/>
            <person name="Sharma A."/>
            <person name="Barry K."/>
            <person name="Grigoriev I.V."/>
            <person name="Spatafora J.W."/>
        </authorList>
    </citation>
    <scope>NUCLEOTIDE SEQUENCE [LARGE SCALE GENOMIC DNA]</scope>
    <source>
        <strain evidence="3 4">AM-OR11-056</strain>
    </source>
</reference>
<dbReference type="EMBL" id="LVVM01003735">
    <property type="protein sequence ID" value="OJA14352.1"/>
    <property type="molecule type" value="Genomic_DNA"/>
</dbReference>